<organism evidence="14 15">
    <name type="scientific">Stygiobacter electus</name>
    <dbReference type="NCBI Taxonomy" id="3032292"/>
    <lineage>
        <taxon>Bacteria</taxon>
        <taxon>Pseudomonadati</taxon>
        <taxon>Ignavibacteriota</taxon>
        <taxon>Ignavibacteria</taxon>
        <taxon>Ignavibacteriales</taxon>
        <taxon>Melioribacteraceae</taxon>
        <taxon>Stygiobacter</taxon>
    </lineage>
</organism>
<keyword evidence="15" id="KW-1185">Reference proteome</keyword>
<keyword evidence="7 10" id="KW-0067">ATP-binding</keyword>
<evidence type="ECO:0000256" key="6">
    <source>
        <dbReference type="ARBA" id="ARBA00022741"/>
    </source>
</evidence>
<evidence type="ECO:0000256" key="9">
    <source>
        <dbReference type="ARBA" id="ARBA00049563"/>
    </source>
</evidence>
<feature type="region of interest" description="Interaction with substrate tRNA" evidence="10">
    <location>
        <begin position="35"/>
        <end position="38"/>
    </location>
</feature>
<dbReference type="PANTHER" id="PTHR11088:SF60">
    <property type="entry name" value="TRNA DIMETHYLALLYLTRANSFERASE"/>
    <property type="match status" value="1"/>
</dbReference>
<accession>A0AAE3NVF0</accession>
<dbReference type="GO" id="GO:0052381">
    <property type="term" value="F:tRNA dimethylallyltransferase activity"/>
    <property type="evidence" value="ECO:0007669"/>
    <property type="project" value="UniProtKB-UniRule"/>
</dbReference>
<comment type="subunit">
    <text evidence="10">Monomer.</text>
</comment>
<dbReference type="HAMAP" id="MF_00185">
    <property type="entry name" value="IPP_trans"/>
    <property type="match status" value="1"/>
</dbReference>
<dbReference type="GO" id="GO:0006400">
    <property type="term" value="P:tRNA modification"/>
    <property type="evidence" value="ECO:0007669"/>
    <property type="project" value="TreeGrafter"/>
</dbReference>
<comment type="caution">
    <text evidence="14">The sequence shown here is derived from an EMBL/GenBank/DDBJ whole genome shotgun (WGS) entry which is preliminary data.</text>
</comment>
<dbReference type="PANTHER" id="PTHR11088">
    <property type="entry name" value="TRNA DIMETHYLALLYLTRANSFERASE"/>
    <property type="match status" value="1"/>
</dbReference>
<dbReference type="EMBL" id="JARGDL010000004">
    <property type="protein sequence ID" value="MDF1611546.1"/>
    <property type="molecule type" value="Genomic_DNA"/>
</dbReference>
<proteinExistence type="inferred from homology"/>
<evidence type="ECO:0000313" key="15">
    <source>
        <dbReference type="Proteomes" id="UP001221302"/>
    </source>
</evidence>
<keyword evidence="8 10" id="KW-0460">Magnesium</keyword>
<dbReference type="AlphaFoldDB" id="A0AAE3NVF0"/>
<dbReference type="InterPro" id="IPR027417">
    <property type="entry name" value="P-loop_NTPase"/>
</dbReference>
<feature type="binding site" evidence="10">
    <location>
        <begin position="12"/>
        <end position="17"/>
    </location>
    <ligand>
        <name>substrate</name>
    </ligand>
</feature>
<feature type="site" description="Interaction with substrate tRNA" evidence="10">
    <location>
        <position position="123"/>
    </location>
</feature>
<evidence type="ECO:0000256" key="2">
    <source>
        <dbReference type="ARBA" id="ARBA00003213"/>
    </source>
</evidence>
<evidence type="ECO:0000256" key="3">
    <source>
        <dbReference type="ARBA" id="ARBA00005842"/>
    </source>
</evidence>
<dbReference type="Gene3D" id="1.10.20.140">
    <property type="match status" value="1"/>
</dbReference>
<dbReference type="GO" id="GO:0005524">
    <property type="term" value="F:ATP binding"/>
    <property type="evidence" value="ECO:0007669"/>
    <property type="project" value="UniProtKB-UniRule"/>
</dbReference>
<keyword evidence="4 10" id="KW-0808">Transferase</keyword>
<evidence type="ECO:0000313" key="14">
    <source>
        <dbReference type="EMBL" id="MDF1611546.1"/>
    </source>
</evidence>
<comment type="catalytic activity">
    <reaction evidence="9 10 11">
        <text>adenosine(37) in tRNA + dimethylallyl diphosphate = N(6)-dimethylallyladenosine(37) in tRNA + diphosphate</text>
        <dbReference type="Rhea" id="RHEA:26482"/>
        <dbReference type="Rhea" id="RHEA-COMP:10162"/>
        <dbReference type="Rhea" id="RHEA-COMP:10375"/>
        <dbReference type="ChEBI" id="CHEBI:33019"/>
        <dbReference type="ChEBI" id="CHEBI:57623"/>
        <dbReference type="ChEBI" id="CHEBI:74411"/>
        <dbReference type="ChEBI" id="CHEBI:74415"/>
        <dbReference type="EC" id="2.5.1.75"/>
    </reaction>
</comment>
<comment type="function">
    <text evidence="2 10 12">Catalyzes the transfer of a dimethylallyl group onto the adenine at position 37 in tRNAs that read codons beginning with uridine, leading to the formation of N6-(dimethylallyl)adenosine (i(6)A).</text>
</comment>
<dbReference type="InterPro" id="IPR039657">
    <property type="entry name" value="Dimethylallyltransferase"/>
</dbReference>
<dbReference type="Gene3D" id="3.40.50.300">
    <property type="entry name" value="P-loop containing nucleotide triphosphate hydrolases"/>
    <property type="match status" value="1"/>
</dbReference>
<dbReference type="Proteomes" id="UP001221302">
    <property type="component" value="Unassembled WGS sequence"/>
</dbReference>
<dbReference type="RefSeq" id="WP_321535312.1">
    <property type="nucleotide sequence ID" value="NZ_JARGDL010000004.1"/>
</dbReference>
<dbReference type="NCBIfam" id="TIGR00174">
    <property type="entry name" value="miaA"/>
    <property type="match status" value="1"/>
</dbReference>
<evidence type="ECO:0000256" key="7">
    <source>
        <dbReference type="ARBA" id="ARBA00022840"/>
    </source>
</evidence>
<evidence type="ECO:0000256" key="11">
    <source>
        <dbReference type="RuleBase" id="RU003783"/>
    </source>
</evidence>
<comment type="similarity">
    <text evidence="3 10 13">Belongs to the IPP transferase family.</text>
</comment>
<gene>
    <name evidence="10 14" type="primary">miaA</name>
    <name evidence="14" type="ORF">P0M35_05255</name>
</gene>
<dbReference type="InterPro" id="IPR018022">
    <property type="entry name" value="IPT"/>
</dbReference>
<keyword evidence="6 10" id="KW-0547">Nucleotide-binding</keyword>
<dbReference type="SUPFAM" id="SSF52540">
    <property type="entry name" value="P-loop containing nucleoside triphosphate hydrolases"/>
    <property type="match status" value="1"/>
</dbReference>
<keyword evidence="5 10" id="KW-0819">tRNA processing</keyword>
<sequence length="311" mass="36394">MERIVIVIVGPTCSGKSDVAFNLAFKLNTEIISADSRQIYKQLNIGTAKPSSDKLQKIKHHFINELNIDEKFDASKFEVKGLKIIDEMFNKNKVPIVAGGTGLYIKALIDGITSFIPNDINFRDDLLKRRREFGNEYLYNELKNIDPISADKMLPQNWKRVIRALEVFHLTGKSIIKIQKEVNRESKIKFIQFGLKWNRELLYQRINERVEKMINLGLVNEVKEILSQGYDKNLYSLNTVGYKEIIDYLENKHSLEKAIDLIKRNTRRYAKKQFTWFNKDKRIFWFDIKSEEELLDNTNKIIANCQLKIAN</sequence>
<feature type="binding site" evidence="10">
    <location>
        <begin position="10"/>
        <end position="17"/>
    </location>
    <ligand>
        <name>ATP</name>
        <dbReference type="ChEBI" id="CHEBI:30616"/>
    </ligand>
</feature>
<comment type="cofactor">
    <cofactor evidence="1 10">
        <name>Mg(2+)</name>
        <dbReference type="ChEBI" id="CHEBI:18420"/>
    </cofactor>
</comment>
<name>A0AAE3NVF0_9BACT</name>
<dbReference type="EC" id="2.5.1.75" evidence="10"/>
<reference evidence="14" key="1">
    <citation type="submission" date="2023-03" db="EMBL/GenBank/DDBJ databases">
        <title>Stygiobacter electus gen. nov., sp. nov., facultatively anaerobic thermotolerant bacterium of the class Ignavibacteria from a well of Yessentuki mineral water deposit.</title>
        <authorList>
            <person name="Podosokorskaya O.A."/>
            <person name="Elcheninov A.G."/>
            <person name="Petrova N.F."/>
            <person name="Zavarzina D.G."/>
            <person name="Kublanov I.V."/>
            <person name="Merkel A.Y."/>
        </authorList>
    </citation>
    <scope>NUCLEOTIDE SEQUENCE</scope>
    <source>
        <strain evidence="14">09-Me</strain>
    </source>
</reference>
<evidence type="ECO:0000256" key="13">
    <source>
        <dbReference type="RuleBase" id="RU003785"/>
    </source>
</evidence>
<evidence type="ECO:0000256" key="4">
    <source>
        <dbReference type="ARBA" id="ARBA00022679"/>
    </source>
</evidence>
<dbReference type="Pfam" id="PF01715">
    <property type="entry name" value="IPPT"/>
    <property type="match status" value="1"/>
</dbReference>
<protein>
    <recommendedName>
        <fullName evidence="10">tRNA dimethylallyltransferase</fullName>
        <ecNumber evidence="10">2.5.1.75</ecNumber>
    </recommendedName>
    <alternativeName>
        <fullName evidence="10">Dimethylallyl diphosphate:tRNA dimethylallyltransferase</fullName>
        <shortName evidence="10">DMAPP:tRNA dimethylallyltransferase</shortName>
        <shortName evidence="10">DMATase</shortName>
    </alternativeName>
    <alternativeName>
        <fullName evidence="10">Isopentenyl-diphosphate:tRNA isopentenyltransferase</fullName>
        <shortName evidence="10">IPP transferase</shortName>
        <shortName evidence="10">IPPT</shortName>
        <shortName evidence="10">IPTase</shortName>
    </alternativeName>
</protein>
<evidence type="ECO:0000256" key="1">
    <source>
        <dbReference type="ARBA" id="ARBA00001946"/>
    </source>
</evidence>
<evidence type="ECO:0000256" key="8">
    <source>
        <dbReference type="ARBA" id="ARBA00022842"/>
    </source>
</evidence>
<feature type="site" description="Interaction with substrate tRNA" evidence="10">
    <location>
        <position position="101"/>
    </location>
</feature>
<evidence type="ECO:0000256" key="12">
    <source>
        <dbReference type="RuleBase" id="RU003784"/>
    </source>
</evidence>
<comment type="caution">
    <text evidence="10">Lacks conserved residue(s) required for the propagation of feature annotation.</text>
</comment>
<evidence type="ECO:0000256" key="5">
    <source>
        <dbReference type="ARBA" id="ARBA00022694"/>
    </source>
</evidence>
<evidence type="ECO:0000256" key="10">
    <source>
        <dbReference type="HAMAP-Rule" id="MF_00185"/>
    </source>
</evidence>